<gene>
    <name evidence="1" type="ORF">SAMN05216215_1001106</name>
</gene>
<dbReference type="OrthoDB" id="4504900at2"/>
<evidence type="ECO:0008006" key="3">
    <source>
        <dbReference type="Google" id="ProtNLM"/>
    </source>
</evidence>
<reference evidence="2" key="1">
    <citation type="submission" date="2016-10" db="EMBL/GenBank/DDBJ databases">
        <authorList>
            <person name="Varghese N."/>
            <person name="Submissions S."/>
        </authorList>
    </citation>
    <scope>NUCLEOTIDE SEQUENCE [LARGE SCALE GENOMIC DNA]</scope>
    <source>
        <strain evidence="2">CGMCC 4.3530</strain>
    </source>
</reference>
<dbReference type="EMBL" id="FNOK01000001">
    <property type="protein sequence ID" value="SDW06569.1"/>
    <property type="molecule type" value="Genomic_DNA"/>
</dbReference>
<keyword evidence="2" id="KW-1185">Reference proteome</keyword>
<protein>
    <recommendedName>
        <fullName evidence="3">5-methyltetrahydropteroyltriglutamate--homocysteine methyltransferase</fullName>
    </recommendedName>
</protein>
<proteinExistence type="predicted"/>
<organism evidence="1 2">
    <name type="scientific">Saccharopolyspora shandongensis</name>
    <dbReference type="NCBI Taxonomy" id="418495"/>
    <lineage>
        <taxon>Bacteria</taxon>
        <taxon>Bacillati</taxon>
        <taxon>Actinomycetota</taxon>
        <taxon>Actinomycetes</taxon>
        <taxon>Pseudonocardiales</taxon>
        <taxon>Pseudonocardiaceae</taxon>
        <taxon>Saccharopolyspora</taxon>
    </lineage>
</organism>
<sequence length="366" mass="38870">MISRLDPATPVPQASAAAGLRTAPPRFVHLVGSLPSGLDPDPRTRMRWVLDHSVGARLSAVPCDVDPRWIVGFLMSRAQVPAFEVVRSGECANYADMPFYRVRRGHRLTVEDVELGRPAEVSPAVASRRELDTGSGPLPPVQVSVPSPLDLAMFTLGAPARALRHFPVFERMISAEVAAVAQRHGTDEVALQLESPAVLYALHRAPEPARPVIAHLLAFQLARVIVSAPSSARWTLHLCHGDLGHVSLFGPEDLGPAVLVINALAARLRAFGRRMPAVHIPMAHGDQPPLADTAAYAPLRGLVRGIEVIAGCVDERQPELSARALSLAEAALGQRVAGVAAACGHGRRTPAEAVANLELAAHLAGS</sequence>
<dbReference type="InterPro" id="IPR038071">
    <property type="entry name" value="UROD/MetE-like_sf"/>
</dbReference>
<name>A0A1H2QJI0_9PSEU</name>
<dbReference type="STRING" id="418495.SAMN05216215_1001106"/>
<dbReference type="Gene3D" id="3.20.20.210">
    <property type="match status" value="1"/>
</dbReference>
<evidence type="ECO:0000313" key="2">
    <source>
        <dbReference type="Proteomes" id="UP000199529"/>
    </source>
</evidence>
<dbReference type="Proteomes" id="UP000199529">
    <property type="component" value="Unassembled WGS sequence"/>
</dbReference>
<dbReference type="RefSeq" id="WP_093260030.1">
    <property type="nucleotide sequence ID" value="NZ_FNOK01000001.1"/>
</dbReference>
<evidence type="ECO:0000313" key="1">
    <source>
        <dbReference type="EMBL" id="SDW06569.1"/>
    </source>
</evidence>
<accession>A0A1H2QJI0</accession>
<dbReference type="AlphaFoldDB" id="A0A1H2QJI0"/>